<dbReference type="AlphaFoldDB" id="A0A7X3H1X2"/>
<gene>
    <name evidence="1" type="ORF">GPM19_07410</name>
</gene>
<dbReference type="RefSeq" id="WP_160418399.1">
    <property type="nucleotide sequence ID" value="NZ_WTKP01000004.1"/>
</dbReference>
<accession>A0A7X3H1X2</accession>
<organism evidence="1 2">
    <name type="scientific">Vreelandella zhuhanensis</name>
    <dbReference type="NCBI Taxonomy" id="2684210"/>
    <lineage>
        <taxon>Bacteria</taxon>
        <taxon>Pseudomonadati</taxon>
        <taxon>Pseudomonadota</taxon>
        <taxon>Gammaproteobacteria</taxon>
        <taxon>Oceanospirillales</taxon>
        <taxon>Halomonadaceae</taxon>
        <taxon>Vreelandella</taxon>
    </lineage>
</organism>
<comment type="caution">
    <text evidence="1">The sequence shown here is derived from an EMBL/GenBank/DDBJ whole genome shotgun (WGS) entry which is preliminary data.</text>
</comment>
<protein>
    <submittedName>
        <fullName evidence="1">Uncharacterized protein</fullName>
    </submittedName>
</protein>
<evidence type="ECO:0000313" key="2">
    <source>
        <dbReference type="Proteomes" id="UP000437638"/>
    </source>
</evidence>
<reference evidence="1 2" key="1">
    <citation type="submission" date="2019-12" db="EMBL/GenBank/DDBJ databases">
        <title>Halomonas rutogse sp. nov. isolated from two lakes on Tibetan Plateau.</title>
        <authorList>
            <person name="Gao P."/>
        </authorList>
    </citation>
    <scope>NUCLEOTIDE SEQUENCE [LARGE SCALE GENOMIC DNA]</scope>
    <source>
        <strain evidence="1 2">ZH2S</strain>
    </source>
</reference>
<evidence type="ECO:0000313" key="1">
    <source>
        <dbReference type="EMBL" id="MWJ28030.1"/>
    </source>
</evidence>
<proteinExistence type="predicted"/>
<keyword evidence="2" id="KW-1185">Reference proteome</keyword>
<sequence>MPTWPVAIGSSYAIADLASPEIAPEMKKRLKIVYYSSSYTKINRNGHYDEMYHADRLVSTLQGP</sequence>
<name>A0A7X3H1X2_9GAMM</name>
<dbReference type="Proteomes" id="UP000437638">
    <property type="component" value="Unassembled WGS sequence"/>
</dbReference>
<dbReference type="EMBL" id="WTKP01000004">
    <property type="protein sequence ID" value="MWJ28030.1"/>
    <property type="molecule type" value="Genomic_DNA"/>
</dbReference>